<evidence type="ECO:0000256" key="4">
    <source>
        <dbReference type="ARBA" id="ARBA00022723"/>
    </source>
</evidence>
<feature type="region of interest" description="Disordered" evidence="10">
    <location>
        <begin position="204"/>
        <end position="297"/>
    </location>
</feature>
<dbReference type="SMART" id="SM00232">
    <property type="entry name" value="JAB_MPN"/>
    <property type="match status" value="1"/>
</dbReference>
<evidence type="ECO:0000256" key="10">
    <source>
        <dbReference type="SAM" id="MobiDB-lite"/>
    </source>
</evidence>
<keyword evidence="7" id="KW-0862">Zinc</keyword>
<keyword evidence="8" id="KW-0482">Metalloprotease</keyword>
<dbReference type="SUPFAM" id="SSF140856">
    <property type="entry name" value="USP8 N-terminal domain-like"/>
    <property type="match status" value="1"/>
</dbReference>
<evidence type="ECO:0000256" key="2">
    <source>
        <dbReference type="ARBA" id="ARBA00010981"/>
    </source>
</evidence>
<dbReference type="Gene3D" id="1.20.58.80">
    <property type="entry name" value="Phosphotransferase system, lactose/cellobiose-type IIA subunit"/>
    <property type="match status" value="1"/>
</dbReference>
<dbReference type="SUPFAM" id="SSF102712">
    <property type="entry name" value="JAB1/MPN domain"/>
    <property type="match status" value="1"/>
</dbReference>
<dbReference type="InterPro" id="IPR044098">
    <property type="entry name" value="STAMBP/STALP-like_MPN"/>
</dbReference>
<dbReference type="PROSITE" id="PS50249">
    <property type="entry name" value="MPN"/>
    <property type="match status" value="1"/>
</dbReference>
<feature type="compositionally biased region" description="Low complexity" evidence="10">
    <location>
        <begin position="272"/>
        <end position="281"/>
    </location>
</feature>
<dbReference type="Gene3D" id="3.40.140.10">
    <property type="entry name" value="Cytidine Deaminase, domain 2"/>
    <property type="match status" value="1"/>
</dbReference>
<dbReference type="Pfam" id="PF08969">
    <property type="entry name" value="USP8_dimer"/>
    <property type="match status" value="1"/>
</dbReference>
<dbReference type="InterPro" id="IPR015063">
    <property type="entry name" value="USP8_dimer"/>
</dbReference>
<dbReference type="InterPro" id="IPR037518">
    <property type="entry name" value="MPN"/>
</dbReference>
<dbReference type="PANTHER" id="PTHR12947">
    <property type="entry name" value="AMSH-LIKE PROTEASE"/>
    <property type="match status" value="1"/>
</dbReference>
<evidence type="ECO:0000256" key="6">
    <source>
        <dbReference type="ARBA" id="ARBA00022801"/>
    </source>
</evidence>
<feature type="region of interest" description="Disordered" evidence="10">
    <location>
        <begin position="118"/>
        <end position="153"/>
    </location>
</feature>
<keyword evidence="6" id="KW-0378">Hydrolase</keyword>
<dbReference type="Proteomes" id="UP001562354">
    <property type="component" value="Unassembled WGS sequence"/>
</dbReference>
<reference evidence="12 13" key="1">
    <citation type="submission" date="2024-07" db="EMBL/GenBank/DDBJ databases">
        <title>Draft sequence of the Neodothiora populina.</title>
        <authorList>
            <person name="Drown D.D."/>
            <person name="Schuette U.S."/>
            <person name="Buechlein A.B."/>
            <person name="Rusch D.R."/>
            <person name="Winton L.W."/>
            <person name="Adams G.A."/>
        </authorList>
    </citation>
    <scope>NUCLEOTIDE SEQUENCE [LARGE SCALE GENOMIC DNA]</scope>
    <source>
        <strain evidence="12 13">CPC 39397</strain>
    </source>
</reference>
<keyword evidence="9" id="KW-0175">Coiled coil</keyword>
<dbReference type="InterPro" id="IPR000555">
    <property type="entry name" value="JAMM/MPN+_dom"/>
</dbReference>
<evidence type="ECO:0000256" key="7">
    <source>
        <dbReference type="ARBA" id="ARBA00022833"/>
    </source>
</evidence>
<feature type="coiled-coil region" evidence="9">
    <location>
        <begin position="90"/>
        <end position="117"/>
    </location>
</feature>
<evidence type="ECO:0000256" key="5">
    <source>
        <dbReference type="ARBA" id="ARBA00022786"/>
    </source>
</evidence>
<feature type="compositionally biased region" description="Basic and acidic residues" evidence="10">
    <location>
        <begin position="208"/>
        <end position="217"/>
    </location>
</feature>
<gene>
    <name evidence="12" type="ORF">AAFC00_004128</name>
</gene>
<keyword evidence="4" id="KW-0479">Metal-binding</keyword>
<feature type="compositionally biased region" description="Low complexity" evidence="10">
    <location>
        <begin position="126"/>
        <end position="140"/>
    </location>
</feature>
<dbReference type="RefSeq" id="XP_069202268.1">
    <property type="nucleotide sequence ID" value="XM_069343716.1"/>
</dbReference>
<dbReference type="CDD" id="cd08066">
    <property type="entry name" value="MPN_AMSH_like"/>
    <property type="match status" value="1"/>
</dbReference>
<dbReference type="GeneID" id="95977828"/>
<comment type="cofactor">
    <cofactor evidence="1">
        <name>Zn(2+)</name>
        <dbReference type="ChEBI" id="CHEBI:29105"/>
    </cofactor>
</comment>
<organism evidence="12 13">
    <name type="scientific">Neodothiora populina</name>
    <dbReference type="NCBI Taxonomy" id="2781224"/>
    <lineage>
        <taxon>Eukaryota</taxon>
        <taxon>Fungi</taxon>
        <taxon>Dikarya</taxon>
        <taxon>Ascomycota</taxon>
        <taxon>Pezizomycotina</taxon>
        <taxon>Dothideomycetes</taxon>
        <taxon>Dothideomycetidae</taxon>
        <taxon>Dothideales</taxon>
        <taxon>Dothioraceae</taxon>
        <taxon>Neodothiora</taxon>
    </lineage>
</organism>
<evidence type="ECO:0000313" key="13">
    <source>
        <dbReference type="Proteomes" id="UP001562354"/>
    </source>
</evidence>
<evidence type="ECO:0000313" key="12">
    <source>
        <dbReference type="EMBL" id="KAL1305995.1"/>
    </source>
</evidence>
<dbReference type="EMBL" id="JBFMKM010000005">
    <property type="protein sequence ID" value="KAL1305995.1"/>
    <property type="molecule type" value="Genomic_DNA"/>
</dbReference>
<name>A0ABR3PJQ8_9PEZI</name>
<proteinExistence type="inferred from homology"/>
<evidence type="ECO:0000256" key="3">
    <source>
        <dbReference type="ARBA" id="ARBA00022670"/>
    </source>
</evidence>
<comment type="caution">
    <text evidence="12">The sequence shown here is derived from an EMBL/GenBank/DDBJ whole genome shotgun (WGS) entry which is preliminary data.</text>
</comment>
<keyword evidence="3" id="KW-0645">Protease</keyword>
<keyword evidence="5" id="KW-0833">Ubl conjugation pathway</keyword>
<evidence type="ECO:0000256" key="9">
    <source>
        <dbReference type="SAM" id="Coils"/>
    </source>
</evidence>
<feature type="compositionally biased region" description="Low complexity" evidence="10">
    <location>
        <begin position="245"/>
        <end position="255"/>
    </location>
</feature>
<evidence type="ECO:0000259" key="11">
    <source>
        <dbReference type="PROSITE" id="PS50249"/>
    </source>
</evidence>
<feature type="domain" description="MPN" evidence="11">
    <location>
        <begin position="311"/>
        <end position="444"/>
    </location>
</feature>
<comment type="similarity">
    <text evidence="2">Belongs to the peptidase M67C family.</text>
</comment>
<evidence type="ECO:0000256" key="1">
    <source>
        <dbReference type="ARBA" id="ARBA00001947"/>
    </source>
</evidence>
<accession>A0ABR3PJQ8</accession>
<sequence>MSDKPRPPKSIEEIVQDASNFDHDTSYPLRIALRTAQSMLNQAANYERDGNAEAAYLFYYRHAEFYFSQIAKHPDAKTSAEFKPALARVRKEVNQDIARLEVLKPELKRRHERYQELMRRRSAPRQAAADGKGEAAAQHAVLASESPSQSFDGSDSLVLNAGRHNELALMLANRELRRIDASRQEHGDANMDDLSNGIRAIGMQLDGSKSRHTEDSNSKTPLASRYNYPTVPQSRDLSLAPTLPPKSAISAISSPPLVPSKAPALPSKHALDTSLPSSTAPTLPPKTEDLSSTSYTFESSAKTEGGLPLRTLFLPTAFRSSFLSIAAKNTASNLETCAILCGSLISNAFFISRLVVPDQISTSDTCEVTEQGDVDLFDHVDGQGLTVCGWIHTHPSQTCFLSSRDLHTSVGYQVMLPESVAIVCAPSKSPDHGIFRLTDPTGKNAILSCNQPGIFHPHAQTNLYTDALRPGHVCELDGLQFEVVDLRAGRG</sequence>
<evidence type="ECO:0000256" key="8">
    <source>
        <dbReference type="ARBA" id="ARBA00023049"/>
    </source>
</evidence>
<dbReference type="Pfam" id="PF01398">
    <property type="entry name" value="JAB"/>
    <property type="match status" value="1"/>
</dbReference>
<keyword evidence="13" id="KW-1185">Reference proteome</keyword>
<protein>
    <recommendedName>
        <fullName evidence="11">MPN domain-containing protein</fullName>
    </recommendedName>
</protein>
<dbReference type="PANTHER" id="PTHR12947:SF13">
    <property type="entry name" value="FI19924P1"/>
    <property type="match status" value="1"/>
</dbReference>